<keyword evidence="5" id="KW-1133">Transmembrane helix</keyword>
<proteinExistence type="predicted"/>
<dbReference type="PANTHER" id="PTHR45798:SF97">
    <property type="entry name" value="ALCOHOL-SENSITIVE RING FINGER PROTEIN 1"/>
    <property type="match status" value="1"/>
</dbReference>
<evidence type="ECO:0000313" key="8">
    <source>
        <dbReference type="Proteomes" id="UP001420932"/>
    </source>
</evidence>
<feature type="domain" description="RING-type" evidence="6">
    <location>
        <begin position="215"/>
        <end position="256"/>
    </location>
</feature>
<keyword evidence="8" id="KW-1185">Reference proteome</keyword>
<dbReference type="InterPro" id="IPR001841">
    <property type="entry name" value="Znf_RING"/>
</dbReference>
<evidence type="ECO:0000256" key="2">
    <source>
        <dbReference type="ARBA" id="ARBA00022771"/>
    </source>
</evidence>
<keyword evidence="5" id="KW-0812">Transmembrane</keyword>
<dbReference type="EMBL" id="JBBNAF010000005">
    <property type="protein sequence ID" value="KAK9142404.1"/>
    <property type="molecule type" value="Genomic_DNA"/>
</dbReference>
<keyword evidence="3" id="KW-0862">Zinc</keyword>
<dbReference type="InterPro" id="IPR013083">
    <property type="entry name" value="Znf_RING/FYVE/PHD"/>
</dbReference>
<protein>
    <recommendedName>
        <fullName evidence="6">RING-type domain-containing protein</fullName>
    </recommendedName>
</protein>
<accession>A0AAP0PGV7</accession>
<evidence type="ECO:0000256" key="4">
    <source>
        <dbReference type="PROSITE-ProRule" id="PRU00175"/>
    </source>
</evidence>
<feature type="transmembrane region" description="Helical" evidence="5">
    <location>
        <begin position="143"/>
        <end position="164"/>
    </location>
</feature>
<dbReference type="Gene3D" id="3.30.40.10">
    <property type="entry name" value="Zinc/RING finger domain, C3HC4 (zinc finger)"/>
    <property type="match status" value="1"/>
</dbReference>
<comment type="caution">
    <text evidence="7">The sequence shown here is derived from an EMBL/GenBank/DDBJ whole genome shotgun (WGS) entry which is preliminary data.</text>
</comment>
<sequence length="263" mass="30123">MNEIKQLEHSIKARTISGSSSQVAQILLEEPSVQELPITPSKPITAWLLHHYLGSVLDLLLHFLRAGRGQYYPTPLWGILTGILHSTRWGFPTEILNIPWVIPTLYSGEDNQTPHPGACNKPGLSYYEPHKLVWEPDLPLPKMIFVALVVALVLAFVGFVFLWLQNRQPSRQETNIELQSIRVENRARVLGSVESIPLITFEETKYHLLYEQKDCLLCFDDFASLERLMVFPCRHAFHEACATHFLTTWNACPCCRHPVRPYI</sequence>
<keyword evidence="5" id="KW-0472">Membrane</keyword>
<dbReference type="SMART" id="SM00184">
    <property type="entry name" value="RING"/>
    <property type="match status" value="1"/>
</dbReference>
<gene>
    <name evidence="7" type="ORF">Syun_011804</name>
</gene>
<evidence type="ECO:0000313" key="7">
    <source>
        <dbReference type="EMBL" id="KAK9142404.1"/>
    </source>
</evidence>
<dbReference type="PANTHER" id="PTHR45798">
    <property type="entry name" value="RING-H2 FINGER PROTEIN ATL61-RELATED-RELATED"/>
    <property type="match status" value="1"/>
</dbReference>
<dbReference type="SUPFAM" id="SSF57850">
    <property type="entry name" value="RING/U-box"/>
    <property type="match status" value="1"/>
</dbReference>
<evidence type="ECO:0000259" key="6">
    <source>
        <dbReference type="PROSITE" id="PS50089"/>
    </source>
</evidence>
<dbReference type="PROSITE" id="PS50089">
    <property type="entry name" value="ZF_RING_2"/>
    <property type="match status" value="1"/>
</dbReference>
<evidence type="ECO:0000256" key="3">
    <source>
        <dbReference type="ARBA" id="ARBA00022833"/>
    </source>
</evidence>
<evidence type="ECO:0000256" key="1">
    <source>
        <dbReference type="ARBA" id="ARBA00022723"/>
    </source>
</evidence>
<organism evidence="7 8">
    <name type="scientific">Stephania yunnanensis</name>
    <dbReference type="NCBI Taxonomy" id="152371"/>
    <lineage>
        <taxon>Eukaryota</taxon>
        <taxon>Viridiplantae</taxon>
        <taxon>Streptophyta</taxon>
        <taxon>Embryophyta</taxon>
        <taxon>Tracheophyta</taxon>
        <taxon>Spermatophyta</taxon>
        <taxon>Magnoliopsida</taxon>
        <taxon>Ranunculales</taxon>
        <taxon>Menispermaceae</taxon>
        <taxon>Menispermoideae</taxon>
        <taxon>Cissampelideae</taxon>
        <taxon>Stephania</taxon>
    </lineage>
</organism>
<dbReference type="AlphaFoldDB" id="A0AAP0PGV7"/>
<keyword evidence="1" id="KW-0479">Metal-binding</keyword>
<name>A0AAP0PGV7_9MAGN</name>
<keyword evidence="2 4" id="KW-0863">Zinc-finger</keyword>
<dbReference type="InterPro" id="IPR052788">
    <property type="entry name" value="RING-type_E3_ligase_ATL"/>
</dbReference>
<evidence type="ECO:0000256" key="5">
    <source>
        <dbReference type="SAM" id="Phobius"/>
    </source>
</evidence>
<dbReference type="Pfam" id="PF13639">
    <property type="entry name" value="zf-RING_2"/>
    <property type="match status" value="1"/>
</dbReference>
<reference evidence="7 8" key="1">
    <citation type="submission" date="2024-01" db="EMBL/GenBank/DDBJ databases">
        <title>Genome assemblies of Stephania.</title>
        <authorList>
            <person name="Yang L."/>
        </authorList>
    </citation>
    <scope>NUCLEOTIDE SEQUENCE [LARGE SCALE GENOMIC DNA]</scope>
    <source>
        <strain evidence="7">YNDBR</strain>
        <tissue evidence="7">Leaf</tissue>
    </source>
</reference>
<dbReference type="Proteomes" id="UP001420932">
    <property type="component" value="Unassembled WGS sequence"/>
</dbReference>
<dbReference type="GO" id="GO:0008270">
    <property type="term" value="F:zinc ion binding"/>
    <property type="evidence" value="ECO:0007669"/>
    <property type="project" value="UniProtKB-KW"/>
</dbReference>